<evidence type="ECO:0000256" key="1">
    <source>
        <dbReference type="SAM" id="MobiDB-lite"/>
    </source>
</evidence>
<organism evidence="2 3">
    <name type="scientific">Fusarium flagelliforme</name>
    <dbReference type="NCBI Taxonomy" id="2675880"/>
    <lineage>
        <taxon>Eukaryota</taxon>
        <taxon>Fungi</taxon>
        <taxon>Dikarya</taxon>
        <taxon>Ascomycota</taxon>
        <taxon>Pezizomycotina</taxon>
        <taxon>Sordariomycetes</taxon>
        <taxon>Hypocreomycetidae</taxon>
        <taxon>Hypocreales</taxon>
        <taxon>Nectriaceae</taxon>
        <taxon>Fusarium</taxon>
        <taxon>Fusarium incarnatum-equiseti species complex</taxon>
    </lineage>
</organism>
<sequence>MVSNADRDEQSLNPSPFWKCMWADSPGDVFVSLANGYYDSVSNQSAAPPIDELERDFEKAGIPSLPTLYEEQPFVGLRDEITINPRSRYVAPARNSATNPSTLPETRLPLHNDRTRAASDRAAHLAPSIFACIRKVLSSNPSFASGVIAAIHRLPPCKRDPLIDHDATDNTDYADGSSTGTSRSCQKDLKRRRTSRNSSRKGRGKEPPDDDEVGGGGRDGDGGNGGDRASPSSTNGGSQNEGRRWICPYCLAYPEVYWMPHLSDCSPGNMVDPNEWRSHLETHHSPDAMTKHLKKNKGLNADHIAKLYMDKDTLEAVLLQINLHTKRRPRGPEKNKYRTDLFIKVWYKIFPKDKFPDFNEPLSAWAMYEAKAVEARKSGAPNLLPTAMETKEYMSKAIAIMLLNEPAATGPTQWLARASPQAVEASGTEYSARSASTSMTTSFDEVSRVSDERPAVNLTVPDTSHLVPGTGRLWPIQLFPNGAWIEVLPCNSTFTQEACLTLSPNATRPGVDLSNAAPMISPSFGNAFYNSLQTPVSTQQTSWDPSIHSGSHDVSLQDIEGGAAVSQEFGL</sequence>
<dbReference type="EMBL" id="PXXK01000241">
    <property type="protein sequence ID" value="RFN47633.1"/>
    <property type="molecule type" value="Genomic_DNA"/>
</dbReference>
<accession>A0A395MJY7</accession>
<evidence type="ECO:0000313" key="3">
    <source>
        <dbReference type="Proteomes" id="UP000265631"/>
    </source>
</evidence>
<feature type="compositionally biased region" description="Basic and acidic residues" evidence="1">
    <location>
        <begin position="159"/>
        <end position="168"/>
    </location>
</feature>
<feature type="compositionally biased region" description="Gly residues" evidence="1">
    <location>
        <begin position="214"/>
        <end position="226"/>
    </location>
</feature>
<keyword evidence="3" id="KW-1185">Reference proteome</keyword>
<feature type="region of interest" description="Disordered" evidence="1">
    <location>
        <begin position="159"/>
        <end position="241"/>
    </location>
</feature>
<gene>
    <name evidence="2" type="ORF">FIE12Z_8090</name>
</gene>
<dbReference type="AlphaFoldDB" id="A0A395MJY7"/>
<feature type="compositionally biased region" description="Basic residues" evidence="1">
    <location>
        <begin position="189"/>
        <end position="203"/>
    </location>
</feature>
<name>A0A395MJY7_9HYPO</name>
<proteinExistence type="predicted"/>
<comment type="caution">
    <text evidence="2">The sequence shown here is derived from an EMBL/GenBank/DDBJ whole genome shotgun (WGS) entry which is preliminary data.</text>
</comment>
<evidence type="ECO:0000313" key="2">
    <source>
        <dbReference type="EMBL" id="RFN47633.1"/>
    </source>
</evidence>
<reference evidence="2 3" key="1">
    <citation type="journal article" date="2018" name="PLoS Pathog.">
        <title>Evolution of structural diversity of trichothecenes, a family of toxins produced by plant pathogenic and entomopathogenic fungi.</title>
        <authorList>
            <person name="Proctor R.H."/>
            <person name="McCormick S.P."/>
            <person name="Kim H.S."/>
            <person name="Cardoza R.E."/>
            <person name="Stanley A.M."/>
            <person name="Lindo L."/>
            <person name="Kelly A."/>
            <person name="Brown D.W."/>
            <person name="Lee T."/>
            <person name="Vaughan M.M."/>
            <person name="Alexander N.J."/>
            <person name="Busman M."/>
            <person name="Gutierrez S."/>
        </authorList>
    </citation>
    <scope>NUCLEOTIDE SEQUENCE [LARGE SCALE GENOMIC DNA]</scope>
    <source>
        <strain evidence="2 3">NRRL 13405</strain>
    </source>
</reference>
<feature type="compositionally biased region" description="Polar residues" evidence="1">
    <location>
        <begin position="230"/>
        <end position="240"/>
    </location>
</feature>
<dbReference type="Proteomes" id="UP000265631">
    <property type="component" value="Unassembled WGS sequence"/>
</dbReference>
<protein>
    <submittedName>
        <fullName evidence="2">Uncharacterized protein</fullName>
    </submittedName>
</protein>